<evidence type="ECO:0000313" key="3">
    <source>
        <dbReference type="Proteomes" id="UP000266426"/>
    </source>
</evidence>
<feature type="transmembrane region" description="Helical" evidence="1">
    <location>
        <begin position="221"/>
        <end position="244"/>
    </location>
</feature>
<accession>A0A3A4QVW7</accession>
<feature type="transmembrane region" description="Helical" evidence="1">
    <location>
        <begin position="179"/>
        <end position="201"/>
    </location>
</feature>
<feature type="transmembrane region" description="Helical" evidence="1">
    <location>
        <begin position="7"/>
        <end position="27"/>
    </location>
</feature>
<dbReference type="Proteomes" id="UP000266426">
    <property type="component" value="Unassembled WGS sequence"/>
</dbReference>
<organism evidence="2 3">
    <name type="scientific">Candidatus Auribacter fodinae</name>
    <dbReference type="NCBI Taxonomy" id="2093366"/>
    <lineage>
        <taxon>Bacteria</taxon>
        <taxon>Pseudomonadati</taxon>
        <taxon>Candidatus Auribacterota</taxon>
        <taxon>Candidatus Auribacteria</taxon>
        <taxon>Candidatus Auribacterales</taxon>
        <taxon>Candidatus Auribacteraceae</taxon>
        <taxon>Candidatus Auribacter</taxon>
    </lineage>
</organism>
<comment type="caution">
    <text evidence="2">The sequence shown here is derived from an EMBL/GenBank/DDBJ whole genome shotgun (WGS) entry which is preliminary data.</text>
</comment>
<gene>
    <name evidence="2" type="ORF">C4541_08665</name>
</gene>
<sequence length="276" mass="32327">MDTNFKNFRFFVPPLVGLSSFIIYLILDPRFDFFKFFNDLGNEITAILGSIIFIISLGYIIGGMTIFLGRIMFPYVGGLILCWVGCPILYWVVPRIPFYIDCLLIFFGYIILLLVFNKTIPSWWFETPITRNDFDILEKEIIKPDTPPREKEFVGTEIFIHVTLPNFSKELYDYIIRRWHAFVISLNCVTSIILFVLAAVSSSTWLKWIPFIFEKYCIPNVAISIVYLRWYCITNIVLATLFLWNACRSRKDVEKIIGFTITNRTSINSMKNIFEK</sequence>
<protein>
    <submittedName>
        <fullName evidence="2">Uncharacterized protein</fullName>
    </submittedName>
</protein>
<dbReference type="AlphaFoldDB" id="A0A3A4QVW7"/>
<name>A0A3A4QVW7_9BACT</name>
<feature type="transmembrane region" description="Helical" evidence="1">
    <location>
        <begin position="47"/>
        <end position="68"/>
    </location>
</feature>
<reference evidence="2 3" key="1">
    <citation type="journal article" date="2017" name="ISME J.">
        <title>Energy and carbon metabolisms in a deep terrestrial subsurface fluid microbial community.</title>
        <authorList>
            <person name="Momper L."/>
            <person name="Jungbluth S.P."/>
            <person name="Lee M.D."/>
            <person name="Amend J.P."/>
        </authorList>
    </citation>
    <scope>NUCLEOTIDE SEQUENCE [LARGE SCALE GENOMIC DNA]</scope>
    <source>
        <strain evidence="2">SURF_26</strain>
    </source>
</reference>
<keyword evidence="1" id="KW-1133">Transmembrane helix</keyword>
<dbReference type="EMBL" id="QZJZ01000071">
    <property type="protein sequence ID" value="RJP58090.1"/>
    <property type="molecule type" value="Genomic_DNA"/>
</dbReference>
<feature type="transmembrane region" description="Helical" evidence="1">
    <location>
        <begin position="75"/>
        <end position="92"/>
    </location>
</feature>
<evidence type="ECO:0000256" key="1">
    <source>
        <dbReference type="SAM" id="Phobius"/>
    </source>
</evidence>
<keyword evidence="1" id="KW-0472">Membrane</keyword>
<proteinExistence type="predicted"/>
<feature type="transmembrane region" description="Helical" evidence="1">
    <location>
        <begin position="98"/>
        <end position="116"/>
    </location>
</feature>
<keyword evidence="1" id="KW-0812">Transmembrane</keyword>
<evidence type="ECO:0000313" key="2">
    <source>
        <dbReference type="EMBL" id="RJP58090.1"/>
    </source>
</evidence>